<dbReference type="SUPFAM" id="SSF53448">
    <property type="entry name" value="Nucleotide-diphospho-sugar transferases"/>
    <property type="match status" value="1"/>
</dbReference>
<protein>
    <recommendedName>
        <fullName evidence="2 5">UTP--glucose-1-phosphate uridylyltransferase</fullName>
        <ecNumber evidence="2 5">2.7.7.9</ecNumber>
    </recommendedName>
</protein>
<evidence type="ECO:0000313" key="8">
    <source>
        <dbReference type="EMBL" id="KAG5184924.1"/>
    </source>
</evidence>
<keyword evidence="4 5" id="KW-0548">Nucleotidyltransferase</keyword>
<dbReference type="PIRSF" id="PIRSF000806">
    <property type="entry name" value="UDPGP"/>
    <property type="match status" value="1"/>
</dbReference>
<dbReference type="Gene3D" id="2.160.10.10">
    <property type="entry name" value="Hexapeptide repeat proteins"/>
    <property type="match status" value="1"/>
</dbReference>
<accession>A0A835Z7R1</accession>
<keyword evidence="3 5" id="KW-0808">Transferase</keyword>
<dbReference type="InterPro" id="IPR016267">
    <property type="entry name" value="UDPGP_trans"/>
</dbReference>
<dbReference type="Proteomes" id="UP000664859">
    <property type="component" value="Unassembled WGS sequence"/>
</dbReference>
<reference evidence="8" key="1">
    <citation type="submission" date="2021-02" db="EMBL/GenBank/DDBJ databases">
        <title>First Annotated Genome of the Yellow-green Alga Tribonema minus.</title>
        <authorList>
            <person name="Mahan K.M."/>
        </authorList>
    </citation>
    <scope>NUCLEOTIDE SEQUENCE</scope>
    <source>
        <strain evidence="8">UTEX B ZZ1240</strain>
    </source>
</reference>
<feature type="binding site" evidence="7">
    <location>
        <position position="227"/>
    </location>
    <ligand>
        <name>UTP</name>
        <dbReference type="ChEBI" id="CHEBI:46398"/>
    </ligand>
</feature>
<evidence type="ECO:0000256" key="4">
    <source>
        <dbReference type="ARBA" id="ARBA00022695"/>
    </source>
</evidence>
<feature type="binding site" evidence="6">
    <location>
        <position position="197"/>
    </location>
    <ligand>
        <name>substrate</name>
    </ligand>
</feature>
<dbReference type="InterPro" id="IPR002618">
    <property type="entry name" value="UDPGP_fam"/>
</dbReference>
<feature type="binding site" evidence="7">
    <location>
        <position position="374"/>
    </location>
    <ligand>
        <name>UTP</name>
        <dbReference type="ChEBI" id="CHEBI:46398"/>
    </ligand>
</feature>
<feature type="binding site" evidence="7">
    <location>
        <position position="104"/>
    </location>
    <ligand>
        <name>UTP</name>
        <dbReference type="ChEBI" id="CHEBI:46398"/>
    </ligand>
</feature>
<dbReference type="PANTHER" id="PTHR43511">
    <property type="match status" value="1"/>
</dbReference>
<dbReference type="GO" id="GO:0003983">
    <property type="term" value="F:UTP:glucose-1-phosphate uridylyltransferase activity"/>
    <property type="evidence" value="ECO:0007669"/>
    <property type="project" value="UniProtKB-EC"/>
</dbReference>
<sequence length="476" mass="51889">MCKPSLSENMTAEAAAKFKLFHDKMVAEGLSDAAIRAFRHSYTALLNGSTGMIAEDSIQPATNVPSLEADIKGQYGNSTALLAQTVVLKLNGGLGTSMGLDQAKSLLSVKGDDTFLDLTAKQVLHMRQSLGVDVKFVLMNSYNTSKDTLKFLQKYPQLSSDPNLELLQHKVPKINAASMEPAAWPQAPHKEWCPPGHGDLYAALSGSGMLNKLLAEGVKYMFVSNSDNLGATLDTELLAYFAASEKPLVMEVCERTEADMKGGHLAVRTCDRRLIFRESAQCEGADAASFQDIKRHRFFSTNNMWVRLDRLREAIAAAGGLIPLPLIRNAKTVDPQDDKSPPVYQLETCMGHAIECFEGGGAVLVPRTRFAPVKKCSDLLLLRSDAYVVSDAYNVVLAPHIPRAPLVDLDAKKFKLVSQLDAATAAGVPSLAQCQRFAVRGSVTLSTGCVIRGSVRSRMTAWRPRRCRRASTAMRR</sequence>
<gene>
    <name evidence="8" type="ORF">JKP88DRAFT_313449</name>
</gene>
<dbReference type="Gene3D" id="3.90.550.10">
    <property type="entry name" value="Spore Coat Polysaccharide Biosynthesis Protein SpsA, Chain A"/>
    <property type="match status" value="1"/>
</dbReference>
<comment type="caution">
    <text evidence="8">The sequence shown here is derived from an EMBL/GenBank/DDBJ whole genome shotgun (WGS) entry which is preliminary data.</text>
</comment>
<name>A0A835Z7R1_9STRA</name>
<evidence type="ECO:0000313" key="9">
    <source>
        <dbReference type="Proteomes" id="UP000664859"/>
    </source>
</evidence>
<organism evidence="8 9">
    <name type="scientific">Tribonema minus</name>
    <dbReference type="NCBI Taxonomy" id="303371"/>
    <lineage>
        <taxon>Eukaryota</taxon>
        <taxon>Sar</taxon>
        <taxon>Stramenopiles</taxon>
        <taxon>Ochrophyta</taxon>
        <taxon>PX clade</taxon>
        <taxon>Xanthophyceae</taxon>
        <taxon>Tribonematales</taxon>
        <taxon>Tribonemataceae</taxon>
        <taxon>Tribonema</taxon>
    </lineage>
</organism>
<evidence type="ECO:0000256" key="3">
    <source>
        <dbReference type="ARBA" id="ARBA00022679"/>
    </source>
</evidence>
<evidence type="ECO:0000256" key="1">
    <source>
        <dbReference type="ARBA" id="ARBA00010401"/>
    </source>
</evidence>
<evidence type="ECO:0000256" key="6">
    <source>
        <dbReference type="PIRSR" id="PIRSR000806-1"/>
    </source>
</evidence>
<evidence type="ECO:0000256" key="7">
    <source>
        <dbReference type="PIRSR" id="PIRSR000806-2"/>
    </source>
</evidence>
<proteinExistence type="inferred from homology"/>
<dbReference type="EC" id="2.7.7.9" evidence="2 5"/>
<keyword evidence="9" id="KW-1185">Reference proteome</keyword>
<dbReference type="GO" id="GO:0006011">
    <property type="term" value="P:UDP-alpha-D-glucose metabolic process"/>
    <property type="evidence" value="ECO:0007669"/>
    <property type="project" value="UniProtKB-UniRule"/>
</dbReference>
<comment type="similarity">
    <text evidence="1 5">Belongs to the UDPGP type 1 family.</text>
</comment>
<dbReference type="EMBL" id="JAFCMP010000146">
    <property type="protein sequence ID" value="KAG5184924.1"/>
    <property type="molecule type" value="Genomic_DNA"/>
</dbReference>
<feature type="binding site" evidence="7">
    <location>
        <position position="196"/>
    </location>
    <ligand>
        <name>UTP</name>
        <dbReference type="ChEBI" id="CHEBI:46398"/>
    </ligand>
</feature>
<dbReference type="AlphaFoldDB" id="A0A835Z7R1"/>
<evidence type="ECO:0000256" key="5">
    <source>
        <dbReference type="PIRNR" id="PIRNR000806"/>
    </source>
</evidence>
<dbReference type="OrthoDB" id="2291at2759"/>
<evidence type="ECO:0000256" key="2">
    <source>
        <dbReference type="ARBA" id="ARBA00012415"/>
    </source>
</evidence>
<dbReference type="Pfam" id="PF01704">
    <property type="entry name" value="UDPGP"/>
    <property type="match status" value="1"/>
</dbReference>
<dbReference type="InterPro" id="IPR029044">
    <property type="entry name" value="Nucleotide-diphossugar_trans"/>
</dbReference>
<feature type="binding site" evidence="7">
    <location>
        <position position="168"/>
    </location>
    <ligand>
        <name>UTP</name>
        <dbReference type="ChEBI" id="CHEBI:46398"/>
    </ligand>
</feature>
<comment type="catalytic activity">
    <reaction evidence="5">
        <text>alpha-D-glucose 1-phosphate + UTP + H(+) = UDP-alpha-D-glucose + diphosphate</text>
        <dbReference type="Rhea" id="RHEA:19889"/>
        <dbReference type="ChEBI" id="CHEBI:15378"/>
        <dbReference type="ChEBI" id="CHEBI:33019"/>
        <dbReference type="ChEBI" id="CHEBI:46398"/>
        <dbReference type="ChEBI" id="CHEBI:58601"/>
        <dbReference type="ChEBI" id="CHEBI:58885"/>
        <dbReference type="EC" id="2.7.7.9"/>
    </reaction>
</comment>